<dbReference type="SUPFAM" id="SSF50998">
    <property type="entry name" value="Quinoprotein alcohol dehydrogenase-like"/>
    <property type="match status" value="1"/>
</dbReference>
<gene>
    <name evidence="3" type="ORF">CGZ93_11470</name>
</gene>
<evidence type="ECO:0000259" key="2">
    <source>
        <dbReference type="Pfam" id="PF13360"/>
    </source>
</evidence>
<dbReference type="OrthoDB" id="9794322at2"/>
<dbReference type="InterPro" id="IPR011047">
    <property type="entry name" value="Quinoprotein_ADH-like_sf"/>
</dbReference>
<keyword evidence="4" id="KW-1185">Reference proteome</keyword>
<dbReference type="EMBL" id="NMVQ01000023">
    <property type="protein sequence ID" value="OYO20841.1"/>
    <property type="molecule type" value="Genomic_DNA"/>
</dbReference>
<dbReference type="Pfam" id="PF13360">
    <property type="entry name" value="PQQ_2"/>
    <property type="match status" value="1"/>
</dbReference>
<feature type="domain" description="Pyrrolo-quinoline quinone repeat" evidence="2">
    <location>
        <begin position="420"/>
        <end position="516"/>
    </location>
</feature>
<proteinExistence type="predicted"/>
<evidence type="ECO:0000313" key="3">
    <source>
        <dbReference type="EMBL" id="OYO20841.1"/>
    </source>
</evidence>
<sequence length="580" mass="61126">MRRRPGRGHLIPRNFRVERSPGSAALVLLAIAAVLSLLAALGAASPPGELPSSGAAELVAPDGHHERGTGPGGDVVRETAHLPGTRAFADGPQEYFMAIKDLAEVRSRFWVVETDDAGSGRTPELRSLDESGLHTHLIAGPRPVQESAQGWLVFRPALLELPPDPRAGTEFDSRGTVTSEAGQAAYTDRATLSDGSSFGDGCVRVQHELTIGSAPARETITVRCPGRGVVHVEGRWQQADRQPARGGVEVEAVPGPVDGLRATRIPIQRGGADLAVAPIGVTGVGEDRLWVGNRNTGNVLRLRRQGPAYLSELQVHPGGDLTMVAGCGQAVVAGTAQRRLVAHDAEGHWLWTTELEDVAHPAPGRLGEDLLVATLDGQLHAVSCRDGRVRWSVDEAGSAIQPIVAQTAEGPAVVTAAGKTLRMLTADGESLWEREMPDPVRRVVVGGDLVVVSGAEGRLHAFSTDDGDPRWLTRFTDPADDLHLLGGDVVLVRNGDGIDGVRLATGERLWHHALASEFSVTDGTTGWLAGPAEARTVSADGRLGPPQPVPARPVSTPVLAHGALGPVIVDSTGVTLWRRS</sequence>
<protein>
    <recommendedName>
        <fullName evidence="2">Pyrrolo-quinoline quinone repeat domain-containing protein</fullName>
    </recommendedName>
</protein>
<feature type="region of interest" description="Disordered" evidence="1">
    <location>
        <begin position="49"/>
        <end position="73"/>
    </location>
</feature>
<comment type="caution">
    <text evidence="3">The sequence shown here is derived from an EMBL/GenBank/DDBJ whole genome shotgun (WGS) entry which is preliminary data.</text>
</comment>
<reference evidence="3 4" key="1">
    <citation type="submission" date="2017-07" db="EMBL/GenBank/DDBJ databases">
        <title>Draft whole genome sequences of clinical Proprionibacteriaceae strains.</title>
        <authorList>
            <person name="Bernier A.-M."/>
            <person name="Bernard K."/>
            <person name="Domingo M.-C."/>
        </authorList>
    </citation>
    <scope>NUCLEOTIDE SEQUENCE [LARGE SCALE GENOMIC DNA]</scope>
    <source>
        <strain evidence="3 4">NML 130396</strain>
    </source>
</reference>
<name>A0A255GZ21_9ACTN</name>
<evidence type="ECO:0000313" key="4">
    <source>
        <dbReference type="Proteomes" id="UP000216311"/>
    </source>
</evidence>
<dbReference type="InterPro" id="IPR018391">
    <property type="entry name" value="PQQ_b-propeller_rpt"/>
</dbReference>
<dbReference type="RefSeq" id="WP_094364268.1">
    <property type="nucleotide sequence ID" value="NZ_NMVQ01000023.1"/>
</dbReference>
<dbReference type="InterPro" id="IPR015943">
    <property type="entry name" value="WD40/YVTN_repeat-like_dom_sf"/>
</dbReference>
<dbReference type="InterPro" id="IPR002372">
    <property type="entry name" value="PQQ_rpt_dom"/>
</dbReference>
<accession>A0A255GZ21</accession>
<dbReference type="SMART" id="SM00564">
    <property type="entry name" value="PQQ"/>
    <property type="match status" value="4"/>
</dbReference>
<dbReference type="Gene3D" id="2.130.10.10">
    <property type="entry name" value="YVTN repeat-like/Quinoprotein amine dehydrogenase"/>
    <property type="match status" value="1"/>
</dbReference>
<dbReference type="Proteomes" id="UP000216311">
    <property type="component" value="Unassembled WGS sequence"/>
</dbReference>
<dbReference type="AlphaFoldDB" id="A0A255GZ21"/>
<organism evidence="3 4">
    <name type="scientific">Enemella dayhoffiae</name>
    <dbReference type="NCBI Taxonomy" id="2016507"/>
    <lineage>
        <taxon>Bacteria</taxon>
        <taxon>Bacillati</taxon>
        <taxon>Actinomycetota</taxon>
        <taxon>Actinomycetes</taxon>
        <taxon>Propionibacteriales</taxon>
        <taxon>Propionibacteriaceae</taxon>
        <taxon>Enemella</taxon>
    </lineage>
</organism>
<evidence type="ECO:0000256" key="1">
    <source>
        <dbReference type="SAM" id="MobiDB-lite"/>
    </source>
</evidence>